<keyword evidence="9" id="KW-1185">Reference proteome</keyword>
<dbReference type="EMBL" id="BMLK01000001">
    <property type="protein sequence ID" value="GGN40382.1"/>
    <property type="molecule type" value="Genomic_DNA"/>
</dbReference>
<evidence type="ECO:0000256" key="2">
    <source>
        <dbReference type="ARBA" id="ARBA00022645"/>
    </source>
</evidence>
<evidence type="ECO:0000256" key="4">
    <source>
        <dbReference type="ARBA" id="ARBA00022801"/>
    </source>
</evidence>
<comment type="caution">
    <text evidence="8">The sequence shown here is derived from an EMBL/GenBank/DDBJ whole genome shotgun (WGS) entry which is preliminary data.</text>
</comment>
<dbReference type="InterPro" id="IPR040921">
    <property type="entry name" value="Peptidase_S66C"/>
</dbReference>
<evidence type="ECO:0000256" key="5">
    <source>
        <dbReference type="ARBA" id="ARBA00022825"/>
    </source>
</evidence>
<proteinExistence type="inferred from homology"/>
<gene>
    <name evidence="8" type="ORF">GCM10011349_01250</name>
</gene>
<evidence type="ECO:0000313" key="8">
    <source>
        <dbReference type="EMBL" id="GGN40382.1"/>
    </source>
</evidence>
<dbReference type="Gene3D" id="3.40.50.10740">
    <property type="entry name" value="Class I glutamine amidotransferase-like"/>
    <property type="match status" value="1"/>
</dbReference>
<dbReference type="Gene3D" id="3.50.30.60">
    <property type="entry name" value="LD-carboxypeptidase A C-terminal domain-like"/>
    <property type="match status" value="1"/>
</dbReference>
<dbReference type="PANTHER" id="PTHR30237">
    <property type="entry name" value="MURAMOYLTETRAPEPTIDE CARBOXYPEPTIDASE"/>
    <property type="match status" value="1"/>
</dbReference>
<evidence type="ECO:0000256" key="1">
    <source>
        <dbReference type="ARBA" id="ARBA00010233"/>
    </source>
</evidence>
<dbReference type="CDD" id="cd07025">
    <property type="entry name" value="Peptidase_S66"/>
    <property type="match status" value="1"/>
</dbReference>
<dbReference type="InterPro" id="IPR029062">
    <property type="entry name" value="Class_I_gatase-like"/>
</dbReference>
<evidence type="ECO:0000256" key="3">
    <source>
        <dbReference type="ARBA" id="ARBA00022670"/>
    </source>
</evidence>
<dbReference type="RefSeq" id="WP_188817209.1">
    <property type="nucleotide sequence ID" value="NZ_BMLK01000001.1"/>
</dbReference>
<dbReference type="Pfam" id="PF17676">
    <property type="entry name" value="Peptidase_S66C"/>
    <property type="match status" value="1"/>
</dbReference>
<protein>
    <submittedName>
        <fullName evidence="8">Muramoyltetrapeptide carboxypeptidase</fullName>
    </submittedName>
</protein>
<comment type="similarity">
    <text evidence="1">Belongs to the peptidase S66 family.</text>
</comment>
<dbReference type="GO" id="GO:0004180">
    <property type="term" value="F:carboxypeptidase activity"/>
    <property type="evidence" value="ECO:0007669"/>
    <property type="project" value="UniProtKB-KW"/>
</dbReference>
<keyword evidence="4" id="KW-0378">Hydrolase</keyword>
<evidence type="ECO:0000313" key="9">
    <source>
        <dbReference type="Proteomes" id="UP000605099"/>
    </source>
</evidence>
<name>A0ABQ2J532_9SPHN</name>
<dbReference type="InterPro" id="IPR003507">
    <property type="entry name" value="S66_fam"/>
</dbReference>
<evidence type="ECO:0000259" key="7">
    <source>
        <dbReference type="Pfam" id="PF17676"/>
    </source>
</evidence>
<feature type="domain" description="LD-carboxypeptidase C-terminal" evidence="7">
    <location>
        <begin position="217"/>
        <end position="334"/>
    </location>
</feature>
<dbReference type="SUPFAM" id="SSF141986">
    <property type="entry name" value="LD-carboxypeptidase A C-terminal domain-like"/>
    <property type="match status" value="1"/>
</dbReference>
<sequence>MLTRRQAVAGLGAAAFAVSQFSARAVAVPAGSPAPVRPPRLREGDVLGLVAPAGFIGDRFGLSEIEETVRAMGLVPKSAPHLLAREGYLAGSDEARADDLMAMFADDDVRGIMAVRGGWGSARLLPHIDFAAIARKPKLFAGFSDNTALHLALTARTGVHSIHGPNAAASWPPQAWEAFRRLAFDAATPTYSVPSYSGPNLSGRGAEVRTFRGGKAQGRLLGGNLTVLSALVGTPYLPDFSGAILFLEDTNESEYRIDRMLTQLALAGILDKVAGVVFGQCTGCHNPDGGYSNFTVYEVFDRRFAELGVPAFQGAMIGHISGQISMPVGVMAEIDADAGTIRMLEPTVS</sequence>
<dbReference type="InterPro" id="IPR027478">
    <property type="entry name" value="LdcA_N"/>
</dbReference>
<dbReference type="SUPFAM" id="SSF52317">
    <property type="entry name" value="Class I glutamine amidotransferase-like"/>
    <property type="match status" value="1"/>
</dbReference>
<evidence type="ECO:0000259" key="6">
    <source>
        <dbReference type="Pfam" id="PF02016"/>
    </source>
</evidence>
<keyword evidence="2 8" id="KW-0121">Carboxypeptidase</keyword>
<dbReference type="InterPro" id="IPR027461">
    <property type="entry name" value="Carboxypeptidase_A_C_sf"/>
</dbReference>
<dbReference type="InterPro" id="IPR040449">
    <property type="entry name" value="Peptidase_S66_N"/>
</dbReference>
<dbReference type="Pfam" id="PF02016">
    <property type="entry name" value="Peptidase_S66"/>
    <property type="match status" value="1"/>
</dbReference>
<reference evidence="9" key="1">
    <citation type="journal article" date="2019" name="Int. J. Syst. Evol. Microbiol.">
        <title>The Global Catalogue of Microorganisms (GCM) 10K type strain sequencing project: providing services to taxonomists for standard genome sequencing and annotation.</title>
        <authorList>
            <consortium name="The Broad Institute Genomics Platform"/>
            <consortium name="The Broad Institute Genome Sequencing Center for Infectious Disease"/>
            <person name="Wu L."/>
            <person name="Ma J."/>
        </authorList>
    </citation>
    <scope>NUCLEOTIDE SEQUENCE [LARGE SCALE GENOMIC DNA]</scope>
    <source>
        <strain evidence="9">CGMCC 1.6784</strain>
    </source>
</reference>
<feature type="domain" description="LD-carboxypeptidase N-terminal" evidence="6">
    <location>
        <begin position="48"/>
        <end position="164"/>
    </location>
</feature>
<dbReference type="PANTHER" id="PTHR30237:SF2">
    <property type="entry name" value="MUREIN TETRAPEPTIDE CARBOXYPEPTIDASE"/>
    <property type="match status" value="1"/>
</dbReference>
<organism evidence="8 9">
    <name type="scientific">Novosphingobium indicum</name>
    <dbReference type="NCBI Taxonomy" id="462949"/>
    <lineage>
        <taxon>Bacteria</taxon>
        <taxon>Pseudomonadati</taxon>
        <taxon>Pseudomonadota</taxon>
        <taxon>Alphaproteobacteria</taxon>
        <taxon>Sphingomonadales</taxon>
        <taxon>Sphingomonadaceae</taxon>
        <taxon>Novosphingobium</taxon>
    </lineage>
</organism>
<keyword evidence="5" id="KW-0720">Serine protease</keyword>
<dbReference type="PIRSF" id="PIRSF028757">
    <property type="entry name" value="LD-carboxypeptidase"/>
    <property type="match status" value="1"/>
</dbReference>
<accession>A0ABQ2J532</accession>
<dbReference type="Proteomes" id="UP000605099">
    <property type="component" value="Unassembled WGS sequence"/>
</dbReference>
<keyword evidence="3" id="KW-0645">Protease</keyword>